<comment type="caution">
    <text evidence="1">The sequence shown here is derived from an EMBL/GenBank/DDBJ whole genome shotgun (WGS) entry which is preliminary data.</text>
</comment>
<feature type="non-terminal residue" evidence="1">
    <location>
        <position position="1"/>
    </location>
</feature>
<reference evidence="1 2" key="1">
    <citation type="journal article" date="2018" name="Sci. Rep.">
        <title>Genomic signatures of local adaptation to the degree of environmental predictability in rotifers.</title>
        <authorList>
            <person name="Franch-Gras L."/>
            <person name="Hahn C."/>
            <person name="Garcia-Roger E.M."/>
            <person name="Carmona M.J."/>
            <person name="Serra M."/>
            <person name="Gomez A."/>
        </authorList>
    </citation>
    <scope>NUCLEOTIDE SEQUENCE [LARGE SCALE GENOMIC DNA]</scope>
    <source>
        <strain evidence="1">HYR1</strain>
    </source>
</reference>
<name>A0A3M7T4B3_BRAPC</name>
<keyword evidence="2" id="KW-1185">Reference proteome</keyword>
<dbReference type="OrthoDB" id="361283at2759"/>
<evidence type="ECO:0000313" key="2">
    <source>
        <dbReference type="Proteomes" id="UP000276133"/>
    </source>
</evidence>
<protein>
    <submittedName>
        <fullName evidence="1">Uncharacterized protein</fullName>
    </submittedName>
</protein>
<accession>A0A3M7T4B3</accession>
<dbReference type="EMBL" id="REGN01000307">
    <property type="protein sequence ID" value="RNA42866.1"/>
    <property type="molecule type" value="Genomic_DNA"/>
</dbReference>
<evidence type="ECO:0000313" key="1">
    <source>
        <dbReference type="EMBL" id="RNA42866.1"/>
    </source>
</evidence>
<proteinExistence type="predicted"/>
<sequence length="143" mass="16971">SQNKLKKDVSDSIKQLESPCLHGHKNLTESFRSGSTNVQAKLISPFYKDFLKKLWPIAMKTNFDKCEHSERYLHIPNQIYMRKLYKDLIILYHWRFISLILIQEAELYICEPIANSFAEVFVESEFRVSILELKNRSLNKFEI</sequence>
<dbReference type="AlphaFoldDB" id="A0A3M7T4B3"/>
<organism evidence="1 2">
    <name type="scientific">Brachionus plicatilis</name>
    <name type="common">Marine rotifer</name>
    <name type="synonym">Brachionus muelleri</name>
    <dbReference type="NCBI Taxonomy" id="10195"/>
    <lineage>
        <taxon>Eukaryota</taxon>
        <taxon>Metazoa</taxon>
        <taxon>Spiralia</taxon>
        <taxon>Gnathifera</taxon>
        <taxon>Rotifera</taxon>
        <taxon>Eurotatoria</taxon>
        <taxon>Monogononta</taxon>
        <taxon>Pseudotrocha</taxon>
        <taxon>Ploima</taxon>
        <taxon>Brachionidae</taxon>
        <taxon>Brachionus</taxon>
    </lineage>
</organism>
<dbReference type="Proteomes" id="UP000276133">
    <property type="component" value="Unassembled WGS sequence"/>
</dbReference>
<feature type="non-terminal residue" evidence="1">
    <location>
        <position position="143"/>
    </location>
</feature>
<gene>
    <name evidence="1" type="ORF">BpHYR1_051673</name>
</gene>